<dbReference type="SUPFAM" id="SSF81665">
    <property type="entry name" value="Calcium ATPase, transmembrane domain M"/>
    <property type="match status" value="1"/>
</dbReference>
<evidence type="ECO:0000256" key="1">
    <source>
        <dbReference type="ARBA" id="ARBA00003417"/>
    </source>
</evidence>
<keyword evidence="18" id="KW-1185">Reference proteome</keyword>
<feature type="transmembrane region" description="Helical" evidence="15">
    <location>
        <begin position="786"/>
        <end position="807"/>
    </location>
</feature>
<name>A0AAF0Q883_SOLVR</name>
<dbReference type="InterPro" id="IPR036412">
    <property type="entry name" value="HAD-like_sf"/>
</dbReference>
<evidence type="ECO:0000256" key="7">
    <source>
        <dbReference type="ARBA" id="ARBA00022741"/>
    </source>
</evidence>
<dbReference type="GO" id="GO:0016020">
    <property type="term" value="C:membrane"/>
    <property type="evidence" value="ECO:0007669"/>
    <property type="project" value="UniProtKB-SubCell"/>
</dbReference>
<keyword evidence="4" id="KW-0597">Phosphoprotein</keyword>
<dbReference type="FunFam" id="3.40.50.1000:FF:000211">
    <property type="entry name" value="Plasma membrane ATPase"/>
    <property type="match status" value="1"/>
</dbReference>
<dbReference type="GO" id="GO:0046872">
    <property type="term" value="F:metal ion binding"/>
    <property type="evidence" value="ECO:0007669"/>
    <property type="project" value="UniProtKB-KW"/>
</dbReference>
<evidence type="ECO:0000256" key="2">
    <source>
        <dbReference type="ARBA" id="ARBA00004141"/>
    </source>
</evidence>
<dbReference type="Gene3D" id="3.40.1110.10">
    <property type="entry name" value="Calcium-transporting ATPase, cytoplasmic domain N"/>
    <property type="match status" value="2"/>
</dbReference>
<organism evidence="17 18">
    <name type="scientific">Solanum verrucosum</name>
    <dbReference type="NCBI Taxonomy" id="315347"/>
    <lineage>
        <taxon>Eukaryota</taxon>
        <taxon>Viridiplantae</taxon>
        <taxon>Streptophyta</taxon>
        <taxon>Embryophyta</taxon>
        <taxon>Tracheophyta</taxon>
        <taxon>Spermatophyta</taxon>
        <taxon>Magnoliopsida</taxon>
        <taxon>eudicotyledons</taxon>
        <taxon>Gunneridae</taxon>
        <taxon>Pentapetalae</taxon>
        <taxon>asterids</taxon>
        <taxon>lamiids</taxon>
        <taxon>Solanales</taxon>
        <taxon>Solanaceae</taxon>
        <taxon>Solanoideae</taxon>
        <taxon>Solaneae</taxon>
        <taxon>Solanum</taxon>
    </lineage>
</organism>
<dbReference type="InterPro" id="IPR023214">
    <property type="entry name" value="HAD_sf"/>
</dbReference>
<evidence type="ECO:0000259" key="16">
    <source>
        <dbReference type="SMART" id="SM00831"/>
    </source>
</evidence>
<proteinExistence type="inferred from homology"/>
<dbReference type="InterPro" id="IPR001757">
    <property type="entry name" value="P_typ_ATPase"/>
</dbReference>
<dbReference type="Gene3D" id="3.40.50.1000">
    <property type="entry name" value="HAD superfamily/HAD-like"/>
    <property type="match status" value="2"/>
</dbReference>
<dbReference type="InterPro" id="IPR004014">
    <property type="entry name" value="ATPase_P-typ_cation-transptr_N"/>
</dbReference>
<feature type="transmembrane region" description="Helical" evidence="15">
    <location>
        <begin position="280"/>
        <end position="300"/>
    </location>
</feature>
<evidence type="ECO:0000256" key="15">
    <source>
        <dbReference type="SAM" id="Phobius"/>
    </source>
</evidence>
<sequence length="913" mass="101522">MGLDDLVDLENIPIEQVFENLKCNKEGLTYTDVEERLSIYRHNKLEEKMESKFLNFLRYSWNPLSRTMAAAAIMAIVLANGGGRPPDWQLFLGIVTFLIVTNSSYTFVAVKLTSDIAARVQFLHKFCRVLRDGRWCEVDSSNLVPGDMIHIKMGDIVPADVRVLNFFTTDPVVKIDHPSDLTGESLPVTKSRIGDCAYSGSTCQKGEIIAVVIAIGVRTRYRNAAAPHVVKSSNQVECFRRVSKGIGNFCIHFVAVVMMVEIIVMYCIQHRAYRSGIDNLLVLLIGGIPIGIPLTLLLIMRHGTVTSSHYVIKSMTTIIDMACMDVLCSDMTGTLTLGILDVQRDLIEVFANDINKDTVALMAARACNSEECARRAGIRLRLRCCPTEKQTSHTYSDGKGKKHRVSIGKPEHILNNYAHNKSDIEHRVHSVINMFAEKGLKSMAVAYQEFPSDIEHRVHSAMDIFAEKVLHSIAEQANPSDIEQSVHSVIDMLAEKVLHSITLAFQEVPSDIKHTVRSMIDVFSEKVLHSIAEAYQEVPHGAKEKSGSPWQFIGLLPFVDPPREGCASSIRELLNHGVSVKMITRDQLVIGKEIGRRLGMGTNMYPSSALLGHNDKSIAADNDLSIDEIIENADGFVSCALPEQKYEIIKHLRSRKHVCGMIGGGVDDIPALKKADIRIAPYGATEAAQNAADIVLMESGLKYLCEAVLTSRSITVRMKSCMVHAVSIAIHNVLGFMLLALVWKFDFPPFKMLIIALANCFINVIASQNRVKSSPLPVNWSLSEILPTGIVLGSYLAMSTVIFFWAVYETNFFSLEKTYMKFVLAVLLQVSSSNYALIFVMRTGRLLPGCDSLLFICVSYQLLSTMLAASGDQSIGWSCAGKIWLYNIVFYVPLYCIKFFNQRSRKGFLKSIL</sequence>
<evidence type="ECO:0000256" key="4">
    <source>
        <dbReference type="ARBA" id="ARBA00022553"/>
    </source>
</evidence>
<keyword evidence="10" id="KW-1278">Translocase</keyword>
<evidence type="ECO:0000256" key="3">
    <source>
        <dbReference type="ARBA" id="ARBA00008804"/>
    </source>
</evidence>
<dbReference type="GO" id="GO:0016887">
    <property type="term" value="F:ATP hydrolysis activity"/>
    <property type="evidence" value="ECO:0007669"/>
    <property type="project" value="InterPro"/>
</dbReference>
<feature type="transmembrane region" description="Helical" evidence="15">
    <location>
        <begin position="88"/>
        <end position="110"/>
    </location>
</feature>
<dbReference type="PRINTS" id="PR00119">
    <property type="entry name" value="CATATPASE"/>
</dbReference>
<dbReference type="Gene3D" id="1.20.1110.10">
    <property type="entry name" value="Calcium-transporting ATPase, transmembrane domain"/>
    <property type="match status" value="2"/>
</dbReference>
<evidence type="ECO:0000256" key="8">
    <source>
        <dbReference type="ARBA" id="ARBA00022840"/>
    </source>
</evidence>
<accession>A0AAF0Q883</accession>
<dbReference type="InterPro" id="IPR023299">
    <property type="entry name" value="ATPase_P-typ_cyto_dom_N"/>
</dbReference>
<evidence type="ECO:0000313" key="18">
    <source>
        <dbReference type="Proteomes" id="UP001234989"/>
    </source>
</evidence>
<evidence type="ECO:0000256" key="11">
    <source>
        <dbReference type="ARBA" id="ARBA00022989"/>
    </source>
</evidence>
<dbReference type="Pfam" id="PF00690">
    <property type="entry name" value="Cation_ATPase_N"/>
    <property type="match status" value="1"/>
</dbReference>
<feature type="transmembrane region" description="Helical" evidence="15">
    <location>
        <begin position="819"/>
        <end position="841"/>
    </location>
</feature>
<dbReference type="PANTHER" id="PTHR42861">
    <property type="entry name" value="CALCIUM-TRANSPORTING ATPASE"/>
    <property type="match status" value="1"/>
</dbReference>
<reference evidence="17" key="1">
    <citation type="submission" date="2023-08" db="EMBL/GenBank/DDBJ databases">
        <title>A de novo genome assembly of Solanum verrucosum Schlechtendal, a Mexican diploid species geographically isolated from the other diploid A-genome species in potato relatives.</title>
        <authorList>
            <person name="Hosaka K."/>
        </authorList>
    </citation>
    <scope>NUCLEOTIDE SEQUENCE</scope>
    <source>
        <tissue evidence="17">Young leaves</tissue>
    </source>
</reference>
<keyword evidence="12 15" id="KW-0472">Membrane</keyword>
<keyword evidence="6" id="KW-0479">Metal-binding</keyword>
<dbReference type="Gene3D" id="2.70.150.10">
    <property type="entry name" value="Calcium-transporting ATPase, cytoplasmic transduction domain A"/>
    <property type="match status" value="1"/>
</dbReference>
<dbReference type="SMART" id="SM00831">
    <property type="entry name" value="Cation_ATPase_N"/>
    <property type="match status" value="1"/>
</dbReference>
<dbReference type="InterPro" id="IPR023298">
    <property type="entry name" value="ATPase_P-typ_TM_dom_sf"/>
</dbReference>
<dbReference type="InterPro" id="IPR059000">
    <property type="entry name" value="ATPase_P-type_domA"/>
</dbReference>
<dbReference type="Pfam" id="PF00702">
    <property type="entry name" value="Hydrolase"/>
    <property type="match status" value="1"/>
</dbReference>
<dbReference type="FunFam" id="2.70.150.10:FF:000042">
    <property type="entry name" value="Plasma membrane ATPase"/>
    <property type="match status" value="1"/>
</dbReference>
<keyword evidence="11 15" id="KW-1133">Transmembrane helix</keyword>
<gene>
    <name evidence="17" type="ORF">MTR67_010805</name>
</gene>
<keyword evidence="5 15" id="KW-0812">Transmembrane</keyword>
<evidence type="ECO:0000313" key="17">
    <source>
        <dbReference type="EMBL" id="WMV17420.1"/>
    </source>
</evidence>
<dbReference type="AlphaFoldDB" id="A0AAF0Q883"/>
<comment type="similarity">
    <text evidence="3">Belongs to the cation transport ATPase (P-type) (TC 3.A.3) family. Type IIIA subfamily.</text>
</comment>
<feature type="transmembrane region" description="Helical" evidence="15">
    <location>
        <begin position="721"/>
        <end position="743"/>
    </location>
</feature>
<keyword evidence="7" id="KW-0547">Nucleotide-binding</keyword>
<evidence type="ECO:0000256" key="9">
    <source>
        <dbReference type="ARBA" id="ARBA00022842"/>
    </source>
</evidence>
<dbReference type="InterPro" id="IPR008250">
    <property type="entry name" value="ATPase_P-typ_transduc_dom_A_sf"/>
</dbReference>
<feature type="domain" description="Cation-transporting P-type ATPase N-terminal" evidence="16">
    <location>
        <begin position="8"/>
        <end position="80"/>
    </location>
</feature>
<comment type="subcellular location">
    <subcellularLocation>
        <location evidence="2">Membrane</location>
        <topology evidence="2">Multi-pass membrane protein</topology>
    </subcellularLocation>
</comment>
<feature type="transmembrane region" description="Helical" evidence="15">
    <location>
        <begin position="249"/>
        <end position="268"/>
    </location>
</feature>
<evidence type="ECO:0000256" key="12">
    <source>
        <dbReference type="ARBA" id="ARBA00023136"/>
    </source>
</evidence>
<evidence type="ECO:0000256" key="6">
    <source>
        <dbReference type="ARBA" id="ARBA00022723"/>
    </source>
</evidence>
<keyword evidence="8" id="KW-0067">ATP-binding</keyword>
<dbReference type="SUPFAM" id="SSF81653">
    <property type="entry name" value="Calcium ATPase, transduction domain A"/>
    <property type="match status" value="1"/>
</dbReference>
<dbReference type="Pfam" id="PF00122">
    <property type="entry name" value="E1-E2_ATPase"/>
    <property type="match status" value="1"/>
</dbReference>
<dbReference type="PRINTS" id="PR00120">
    <property type="entry name" value="HATPASE"/>
</dbReference>
<protein>
    <recommendedName>
        <fullName evidence="14">Plasma membrane ATPase</fullName>
    </recommendedName>
    <alternativeName>
        <fullName evidence="13">Proton pump</fullName>
    </alternativeName>
</protein>
<feature type="transmembrane region" description="Helical" evidence="15">
    <location>
        <begin position="853"/>
        <end position="871"/>
    </location>
</feature>
<evidence type="ECO:0000256" key="13">
    <source>
        <dbReference type="ARBA" id="ARBA00031813"/>
    </source>
</evidence>
<comment type="function">
    <text evidence="1">The plasma membrane ATPase of plants and fungi is a hydrogen ion pump. The proton gradient it generates drives the active transport of nutrients by H(+)-symport. The resulting external acidification and/or internal alkinization may mediate growth responses.</text>
</comment>
<dbReference type="NCBIfam" id="TIGR01494">
    <property type="entry name" value="ATPase_P-type"/>
    <property type="match status" value="1"/>
</dbReference>
<dbReference type="SUPFAM" id="SSF56784">
    <property type="entry name" value="HAD-like"/>
    <property type="match status" value="1"/>
</dbReference>
<evidence type="ECO:0000256" key="10">
    <source>
        <dbReference type="ARBA" id="ARBA00022967"/>
    </source>
</evidence>
<feature type="transmembrane region" description="Helical" evidence="15">
    <location>
        <begin position="749"/>
        <end position="766"/>
    </location>
</feature>
<evidence type="ECO:0000256" key="14">
    <source>
        <dbReference type="ARBA" id="ARBA00071631"/>
    </source>
</evidence>
<keyword evidence="9" id="KW-0460">Magnesium</keyword>
<feature type="transmembrane region" description="Helical" evidence="15">
    <location>
        <begin position="883"/>
        <end position="900"/>
    </location>
</feature>
<dbReference type="GO" id="GO:0005524">
    <property type="term" value="F:ATP binding"/>
    <property type="evidence" value="ECO:0007669"/>
    <property type="project" value="UniProtKB-KW"/>
</dbReference>
<evidence type="ECO:0000256" key="5">
    <source>
        <dbReference type="ARBA" id="ARBA00022692"/>
    </source>
</evidence>
<dbReference type="EMBL" id="CP133613">
    <property type="protein sequence ID" value="WMV17420.1"/>
    <property type="molecule type" value="Genomic_DNA"/>
</dbReference>
<dbReference type="Proteomes" id="UP001234989">
    <property type="component" value="Chromosome 2"/>
</dbReference>